<evidence type="ECO:0000313" key="4">
    <source>
        <dbReference type="Ensembl" id="ENSPCLP00000009955.1"/>
    </source>
</evidence>
<dbReference type="InterPro" id="IPR011990">
    <property type="entry name" value="TPR-like_helical_dom_sf"/>
</dbReference>
<dbReference type="InterPro" id="IPR050498">
    <property type="entry name" value="Ycf3"/>
</dbReference>
<dbReference type="AlphaFoldDB" id="A0A669PR57"/>
<keyword evidence="1" id="KW-0677">Repeat</keyword>
<dbReference type="Pfam" id="PF13432">
    <property type="entry name" value="TPR_16"/>
    <property type="match status" value="2"/>
</dbReference>
<name>A0A669PR57_PHACC</name>
<dbReference type="PANTHER" id="PTHR44858:SF1">
    <property type="entry name" value="UDP-N-ACETYLGLUCOSAMINE--PEPTIDE N-ACETYLGLUCOSAMINYLTRANSFERASE SPINDLY-RELATED"/>
    <property type="match status" value="1"/>
</dbReference>
<dbReference type="SUPFAM" id="SSF48452">
    <property type="entry name" value="TPR-like"/>
    <property type="match status" value="3"/>
</dbReference>
<evidence type="ECO:0000256" key="3">
    <source>
        <dbReference type="PROSITE-ProRule" id="PRU00339"/>
    </source>
</evidence>
<dbReference type="PROSITE" id="PS50005">
    <property type="entry name" value="TPR"/>
    <property type="match status" value="5"/>
</dbReference>
<reference evidence="4" key="1">
    <citation type="submission" date="2025-08" db="UniProtKB">
        <authorList>
            <consortium name="Ensembl"/>
        </authorList>
    </citation>
    <scope>IDENTIFICATION</scope>
</reference>
<reference evidence="4" key="2">
    <citation type="submission" date="2025-09" db="UniProtKB">
        <authorList>
            <consortium name="Ensembl"/>
        </authorList>
    </citation>
    <scope>IDENTIFICATION</scope>
</reference>
<organism evidence="4 5">
    <name type="scientific">Phasianus colchicus</name>
    <name type="common">Common pheasant</name>
    <dbReference type="NCBI Taxonomy" id="9054"/>
    <lineage>
        <taxon>Eukaryota</taxon>
        <taxon>Metazoa</taxon>
        <taxon>Chordata</taxon>
        <taxon>Craniata</taxon>
        <taxon>Vertebrata</taxon>
        <taxon>Euteleostomi</taxon>
        <taxon>Archelosauria</taxon>
        <taxon>Archosauria</taxon>
        <taxon>Dinosauria</taxon>
        <taxon>Saurischia</taxon>
        <taxon>Theropoda</taxon>
        <taxon>Coelurosauria</taxon>
        <taxon>Aves</taxon>
        <taxon>Neognathae</taxon>
        <taxon>Galloanserae</taxon>
        <taxon>Galliformes</taxon>
        <taxon>Phasianidae</taxon>
        <taxon>Phasianinae</taxon>
        <taxon>Phasianus</taxon>
    </lineage>
</organism>
<dbReference type="Pfam" id="PF07719">
    <property type="entry name" value="TPR_2"/>
    <property type="match status" value="1"/>
</dbReference>
<sequence length="520" mass="59711">MNEVSFQPVQQALIQSFCQNHSKAIECLHEAATTQPEPSVFVLLGKIQMKAEKTEDAVGSFKQAINLLMTSEKILPPTFEAAEMYYLMGLCYMEQKNLLEACDAFSMAIRLHSSYPDAFYQRGLCRMQLRQTKCIQDFNHTLELCPSHFQAYMGRAAYYGSKGRYSKAIMNCNEAIKIHPNSVKAYFYRGILKYQNKTFKAAIEDLSKTIGLDNTCILAYYNRAICYHQIKNFRKALKDYGIFLLYEESKEIVLKVFINRGLLYMELGDYANACEDLKEAALLSPGDSQIFQAIGTCHYRLNEFEDAVRSFNRVLRLEPISVEAYIGRGNSYMKKGHEADLEQAQKDFLKAIHLNPMCMKARICLGYNLQVTHQNELLCVQAKQNKGLIHYFPLTCIYLTAYCYYSEVLKLEPRNESAIMNRAVTNTILKNFEEAKEDFEKAVCLCPLSAAVYFNRANFYNALKQYELAEKDISTALSIQPNDATMYRLRADIRAKLGFSREAVEDYKQAISIQEQTDYM</sequence>
<feature type="repeat" description="TPR" evidence="3">
    <location>
        <begin position="288"/>
        <end position="321"/>
    </location>
</feature>
<feature type="repeat" description="TPR" evidence="3">
    <location>
        <begin position="450"/>
        <end position="483"/>
    </location>
</feature>
<dbReference type="InterPro" id="IPR013105">
    <property type="entry name" value="TPR_2"/>
</dbReference>
<dbReference type="OMA" id="AIRYKPD"/>
<accession>A0A669PR57</accession>
<proteinExistence type="predicted"/>
<dbReference type="Gene3D" id="1.25.40.10">
    <property type="entry name" value="Tetratricopeptide repeat domain"/>
    <property type="match status" value="5"/>
</dbReference>
<dbReference type="Pfam" id="PF00515">
    <property type="entry name" value="TPR_1"/>
    <property type="match status" value="1"/>
</dbReference>
<dbReference type="PANTHER" id="PTHR44858">
    <property type="entry name" value="TETRATRICOPEPTIDE REPEAT PROTEIN 6"/>
    <property type="match status" value="1"/>
</dbReference>
<dbReference type="InterPro" id="IPR019734">
    <property type="entry name" value="TPR_rpt"/>
</dbReference>
<protein>
    <submittedName>
        <fullName evidence="4">Tetratricopeptide repeat domain 6</fullName>
    </submittedName>
</protein>
<dbReference type="PROSITE" id="PS50293">
    <property type="entry name" value="TPR_REGION"/>
    <property type="match status" value="1"/>
</dbReference>
<feature type="repeat" description="TPR" evidence="3">
    <location>
        <begin position="82"/>
        <end position="115"/>
    </location>
</feature>
<dbReference type="Ensembl" id="ENSPCLT00000013445.1">
    <property type="protein sequence ID" value="ENSPCLP00000009955.1"/>
    <property type="gene ID" value="ENSPCLG00000008211.1"/>
</dbReference>
<dbReference type="Pfam" id="PF13181">
    <property type="entry name" value="TPR_8"/>
    <property type="match status" value="2"/>
</dbReference>
<dbReference type="Proteomes" id="UP000472261">
    <property type="component" value="Unplaced"/>
</dbReference>
<feature type="repeat" description="TPR" evidence="3">
    <location>
        <begin position="149"/>
        <end position="182"/>
    </location>
</feature>
<keyword evidence="2 3" id="KW-0802">TPR repeat</keyword>
<feature type="repeat" description="TPR" evidence="3">
    <location>
        <begin position="254"/>
        <end position="287"/>
    </location>
</feature>
<evidence type="ECO:0000313" key="5">
    <source>
        <dbReference type="Proteomes" id="UP000472261"/>
    </source>
</evidence>
<evidence type="ECO:0000256" key="1">
    <source>
        <dbReference type="ARBA" id="ARBA00022737"/>
    </source>
</evidence>
<keyword evidence="5" id="KW-1185">Reference proteome</keyword>
<dbReference type="SMART" id="SM00028">
    <property type="entry name" value="TPR"/>
    <property type="match status" value="12"/>
</dbReference>
<evidence type="ECO:0000256" key="2">
    <source>
        <dbReference type="ARBA" id="ARBA00022803"/>
    </source>
</evidence>